<evidence type="ECO:0000313" key="6">
    <source>
        <dbReference type="Proteomes" id="UP001168877"/>
    </source>
</evidence>
<dbReference type="PANTHER" id="PTHR10133:SF27">
    <property type="entry name" value="DNA POLYMERASE NU"/>
    <property type="match status" value="1"/>
</dbReference>
<dbReference type="GO" id="GO:0003887">
    <property type="term" value="F:DNA-directed DNA polymerase activity"/>
    <property type="evidence" value="ECO:0007669"/>
    <property type="project" value="InterPro"/>
</dbReference>
<dbReference type="CDD" id="cd06139">
    <property type="entry name" value="DNA_polA_I_Ecoli_like_exo"/>
    <property type="match status" value="1"/>
</dbReference>
<dbReference type="CDD" id="cd08640">
    <property type="entry name" value="DNA_pol_A_plastid_like"/>
    <property type="match status" value="1"/>
</dbReference>
<sequence length="1277" mass="142833">MKDASTQMTSRYLDLNSLKRKPWPDFDFKSHRGSRNHSGPPVPETGHNNPCRHNGIQNAALATAASPSITSMPDRWYTERKIIQMMKGKISPYHKNESLQDGSSYNEEVVSCKQRLLHNSKPPSHSSFVPSGTEPKYIVFGNEAVDYVNGDSKKNNSSPTHFAKEPGAKLSRKTPEPKSIQRLLQNSKPPGHSSFVPSGTEPKDIGFGNEAVDYVNGDSKKNNSSQNHFAKEPNAKLSRKTPNSWKKKIPKQTNYTAKKKGETKKSRQVDAETLENFCKRLSSLHSKVRVVDNIAAAKEVVRKLTGQYRHWVHACDTEVTKINVKETPIDHGEVICFSIYSGPEADFGDGKSCIWVDVLDGGGSALFNEFAPFFQDPAIKKVFHNYSFDNHVIENYGIKPSGLHADTKHMARLLNSSLEEDDYSLEKLTGDPRFMSGAELEHEKGLIGKISMKTIFTRKKLKKDGSEGKTSMIPPVEELQREERRLWICYSALDAISTWKLHESLEKKLAAKSCKPDKKPLQEKSMLDFYREYWLKFGEVLVKIETEGMLVDRPYLAEIEKVAKADREVAVNTFRNWALKYCPDAKYMNVGSDTQLRHLLFGGTTYSKDDDMRIFKVPNTEGVIEEGKKTPTKFRNIKLHPVGITFPIEIYTKNNQPSVGQDALKCLATKISAQYDFTDETADLLLEDDADNAVMTYVDEADSEMKFHTLQERKEAFHAIASLSKVCSIDSMISNFILPLQGSDIAGKDGRVHCSLNINTETGRLSARRPSLQNQPALEKDRYKIRQAFIAAPGNSLVVADYGQLELRILAHLSDCKSMLDAFKAGGDFHSRTAMDMYPHIRKAVEMGQVLLEWLPQPGETKPPVPLLKDVYTSERRKAKMLNFSIAYGITPQRLARNLKISVEEAKRMIDRWYKKRPEVLRWQEARKREARELSEVRTLLGRARHFQSFSSVTRADRDGIERAAINAPVQGSAADVAMCAMLEISKNARLKELGGTLLLQSDMFLQSSLSLNYIAKTDYRLTHQVHDEVILESPIESAEAAKAIVVECMTKPFNGKNILSVDLNVDAKCAQNCSKKIATGLPERGSAPNVAPPSVTLSGFFGGEGSAHPASVEAARSLLSEPDHLDPSVALMAGELTFGPVGDFEAFNADNVADQGQKSLHFLTMLLRKCDQAMKNSERLTSQVNKLVEEKGKLLADNAKLLASQGSALAAEKKKSEKSARRVAALEKQRDSSEFRLKNYKSDFETTKTEVGVRAIDLFKHSSTFEAFTHRVYEGS</sequence>
<dbReference type="PRINTS" id="PR00868">
    <property type="entry name" value="DNAPOLI"/>
</dbReference>
<dbReference type="GO" id="GO:0008408">
    <property type="term" value="F:3'-5' exonuclease activity"/>
    <property type="evidence" value="ECO:0007669"/>
    <property type="project" value="InterPro"/>
</dbReference>
<keyword evidence="2" id="KW-0175">Coiled coil</keyword>
<dbReference type="InterPro" id="IPR002562">
    <property type="entry name" value="3'-5'_exonuclease_dom"/>
</dbReference>
<organism evidence="5 6">
    <name type="scientific">Acer saccharum</name>
    <name type="common">Sugar maple</name>
    <dbReference type="NCBI Taxonomy" id="4024"/>
    <lineage>
        <taxon>Eukaryota</taxon>
        <taxon>Viridiplantae</taxon>
        <taxon>Streptophyta</taxon>
        <taxon>Embryophyta</taxon>
        <taxon>Tracheophyta</taxon>
        <taxon>Spermatophyta</taxon>
        <taxon>Magnoliopsida</taxon>
        <taxon>eudicotyledons</taxon>
        <taxon>Gunneridae</taxon>
        <taxon>Pentapetalae</taxon>
        <taxon>rosids</taxon>
        <taxon>malvids</taxon>
        <taxon>Sapindales</taxon>
        <taxon>Sapindaceae</taxon>
        <taxon>Hippocastanoideae</taxon>
        <taxon>Acereae</taxon>
        <taxon>Acer</taxon>
    </lineage>
</organism>
<dbReference type="Proteomes" id="UP001168877">
    <property type="component" value="Unassembled WGS sequence"/>
</dbReference>
<reference evidence="5" key="2">
    <citation type="submission" date="2023-06" db="EMBL/GenBank/DDBJ databases">
        <authorList>
            <person name="Swenson N.G."/>
            <person name="Wegrzyn J.L."/>
            <person name="Mcevoy S.L."/>
        </authorList>
    </citation>
    <scope>NUCLEOTIDE SEQUENCE</scope>
    <source>
        <strain evidence="5">NS2018</strain>
        <tissue evidence="5">Leaf</tissue>
    </source>
</reference>
<dbReference type="GO" id="GO:0006261">
    <property type="term" value="P:DNA-templated DNA replication"/>
    <property type="evidence" value="ECO:0007669"/>
    <property type="project" value="InterPro"/>
</dbReference>
<feature type="coiled-coil region" evidence="2">
    <location>
        <begin position="1171"/>
        <end position="1244"/>
    </location>
</feature>
<keyword evidence="6" id="KW-1185">Reference proteome</keyword>
<keyword evidence="1" id="KW-0235">DNA replication</keyword>
<dbReference type="Gene3D" id="1.10.150.20">
    <property type="entry name" value="5' to 3' exonuclease, C-terminal subdomain"/>
    <property type="match status" value="1"/>
</dbReference>
<proteinExistence type="predicted"/>
<feature type="compositionally biased region" description="Basic and acidic residues" evidence="3">
    <location>
        <begin position="259"/>
        <end position="268"/>
    </location>
</feature>
<protein>
    <recommendedName>
        <fullName evidence="4">DNA-directed DNA polymerase family A palm domain-containing protein</fullName>
    </recommendedName>
</protein>
<comment type="caution">
    <text evidence="5">The sequence shown here is derived from an EMBL/GenBank/DDBJ whole genome shotgun (WGS) entry which is preliminary data.</text>
</comment>
<dbReference type="GO" id="GO:0006302">
    <property type="term" value="P:double-strand break repair"/>
    <property type="evidence" value="ECO:0007669"/>
    <property type="project" value="TreeGrafter"/>
</dbReference>
<reference evidence="5" key="1">
    <citation type="journal article" date="2022" name="Plant J.">
        <title>Strategies of tolerance reflected in two North American maple genomes.</title>
        <authorList>
            <person name="McEvoy S.L."/>
            <person name="Sezen U.U."/>
            <person name="Trouern-Trend A."/>
            <person name="McMahon S.M."/>
            <person name="Schaberg P.G."/>
            <person name="Yang J."/>
            <person name="Wegrzyn J.L."/>
            <person name="Swenson N.G."/>
        </authorList>
    </citation>
    <scope>NUCLEOTIDE SEQUENCE</scope>
    <source>
        <strain evidence="5">NS2018</strain>
    </source>
</reference>
<dbReference type="InterPro" id="IPR012337">
    <property type="entry name" value="RNaseH-like_sf"/>
</dbReference>
<gene>
    <name evidence="5" type="ORF">LWI29_010377</name>
</gene>
<dbReference type="AlphaFoldDB" id="A0AA39VYX9"/>
<evidence type="ECO:0000313" key="5">
    <source>
        <dbReference type="EMBL" id="KAK0595826.1"/>
    </source>
</evidence>
<dbReference type="InterPro" id="IPR002298">
    <property type="entry name" value="DNA_polymerase_A"/>
</dbReference>
<feature type="region of interest" description="Disordered" evidence="3">
    <location>
        <begin position="20"/>
        <end position="54"/>
    </location>
</feature>
<dbReference type="SUPFAM" id="SSF56672">
    <property type="entry name" value="DNA/RNA polymerases"/>
    <property type="match status" value="1"/>
</dbReference>
<dbReference type="InterPro" id="IPR036397">
    <property type="entry name" value="RNaseH_sf"/>
</dbReference>
<accession>A0AA39VYX9</accession>
<evidence type="ECO:0000256" key="3">
    <source>
        <dbReference type="SAM" id="MobiDB-lite"/>
    </source>
</evidence>
<dbReference type="GO" id="GO:0003677">
    <property type="term" value="F:DNA binding"/>
    <property type="evidence" value="ECO:0007669"/>
    <property type="project" value="InterPro"/>
</dbReference>
<dbReference type="EMBL" id="JAUESC010000004">
    <property type="protein sequence ID" value="KAK0595826.1"/>
    <property type="molecule type" value="Genomic_DNA"/>
</dbReference>
<name>A0AA39VYX9_ACESA</name>
<dbReference type="SUPFAM" id="SSF53098">
    <property type="entry name" value="Ribonuclease H-like"/>
    <property type="match status" value="1"/>
</dbReference>
<evidence type="ECO:0000256" key="2">
    <source>
        <dbReference type="SAM" id="Coils"/>
    </source>
</evidence>
<dbReference type="InterPro" id="IPR043502">
    <property type="entry name" value="DNA/RNA_pol_sf"/>
</dbReference>
<dbReference type="InterPro" id="IPR001098">
    <property type="entry name" value="DNA-dir_DNA_pol_A_palm_dom"/>
</dbReference>
<dbReference type="Pfam" id="PF01612">
    <property type="entry name" value="DNA_pol_A_exo1"/>
    <property type="match status" value="1"/>
</dbReference>
<evidence type="ECO:0000259" key="4">
    <source>
        <dbReference type="SMART" id="SM00482"/>
    </source>
</evidence>
<feature type="domain" description="DNA-directed DNA polymerase family A palm" evidence="4">
    <location>
        <begin position="784"/>
        <end position="1038"/>
    </location>
</feature>
<dbReference type="Gene3D" id="3.30.70.370">
    <property type="match status" value="1"/>
</dbReference>
<evidence type="ECO:0000256" key="1">
    <source>
        <dbReference type="ARBA" id="ARBA00022705"/>
    </source>
</evidence>
<dbReference type="PANTHER" id="PTHR10133">
    <property type="entry name" value="DNA POLYMERASE I"/>
    <property type="match status" value="1"/>
</dbReference>
<feature type="region of interest" description="Disordered" evidence="3">
    <location>
        <begin position="150"/>
        <end position="268"/>
    </location>
</feature>
<dbReference type="Pfam" id="PF00476">
    <property type="entry name" value="DNA_pol_A"/>
    <property type="match status" value="2"/>
</dbReference>
<dbReference type="FunFam" id="3.30.420.10:FF:000051">
    <property type="entry name" value="DNA polymerase I"/>
    <property type="match status" value="1"/>
</dbReference>
<dbReference type="Gene3D" id="3.30.420.10">
    <property type="entry name" value="Ribonuclease H-like superfamily/Ribonuclease H"/>
    <property type="match status" value="1"/>
</dbReference>
<dbReference type="SMART" id="SM00482">
    <property type="entry name" value="POLAc"/>
    <property type="match status" value="1"/>
</dbReference>